<comment type="caution">
    <text evidence="2">The sequence shown here is derived from an EMBL/GenBank/DDBJ whole genome shotgun (WGS) entry which is preliminary data.</text>
</comment>
<dbReference type="InterPro" id="IPR012908">
    <property type="entry name" value="PGAP1-ab_dom-like"/>
</dbReference>
<feature type="domain" description="GPI inositol-deacylase PGAP1-like alpha/beta" evidence="1">
    <location>
        <begin position="138"/>
        <end position="250"/>
    </location>
</feature>
<dbReference type="SUPFAM" id="SSF53474">
    <property type="entry name" value="alpha/beta-Hydrolases"/>
    <property type="match status" value="1"/>
</dbReference>
<evidence type="ECO:0000259" key="1">
    <source>
        <dbReference type="Pfam" id="PF07819"/>
    </source>
</evidence>
<reference evidence="2 3" key="1">
    <citation type="submission" date="2024-09" db="EMBL/GenBank/DDBJ databases">
        <title>Laminarin stimulates single cell rates of sulfate reduction while oxygen inhibits transcriptomic activity in coastal marine sediment.</title>
        <authorList>
            <person name="Lindsay M."/>
            <person name="Orcutt B."/>
            <person name="Emerson D."/>
            <person name="Stepanauskas R."/>
            <person name="D'Angelo T."/>
        </authorList>
    </citation>
    <scope>NUCLEOTIDE SEQUENCE [LARGE SCALE GENOMIC DNA]</scope>
    <source>
        <strain evidence="2">SAG AM-311-K15</strain>
    </source>
</reference>
<sequence>MAGKTIQVKKTTEHVSTWWDRFNVLVTAIQGVADFGVSVLNGIVGDYLVAQQNDLAIRMQFVKQNKLLPLTSESLRAAYPNLTPKICILVHGLSTDERIWNFRDGVNKTYGTLLQQDLGITPFYVRFNSGLHISENGKKLAQLIADLIEAYPIPVEDIIFLAHSMGGLVTRSACYYGSRQAARWVTKVRKLFFLGTPHRGAPLEKVGNVFTNILKFIPRPYTHHVADIINIRSSGIKDLRFGYLVDEDWTGYNPDSLLQNNQQPIPLLAGAAHYIVSGTLTEDPDHYFTLLFGDGMVRKSSVLGQARQKGFQVPFDPDNHKEFPKIRHIKLAHSPQVYEQIKIWCQETAND</sequence>
<evidence type="ECO:0000313" key="2">
    <source>
        <dbReference type="EMBL" id="MFC1849923.1"/>
    </source>
</evidence>
<proteinExistence type="predicted"/>
<dbReference type="Proteomes" id="UP001594351">
    <property type="component" value="Unassembled WGS sequence"/>
</dbReference>
<gene>
    <name evidence="2" type="ORF">ACFL27_06910</name>
</gene>
<name>A0ABV6YUR6_UNCC1</name>
<organism evidence="2 3">
    <name type="scientific">candidate division CSSED10-310 bacterium</name>
    <dbReference type="NCBI Taxonomy" id="2855610"/>
    <lineage>
        <taxon>Bacteria</taxon>
        <taxon>Bacteria division CSSED10-310</taxon>
    </lineage>
</organism>
<dbReference type="EMBL" id="JBHPBY010000066">
    <property type="protein sequence ID" value="MFC1849923.1"/>
    <property type="molecule type" value="Genomic_DNA"/>
</dbReference>
<accession>A0ABV6YUR6</accession>
<protein>
    <submittedName>
        <fullName evidence="2">Esterase/lipase family protein</fullName>
    </submittedName>
</protein>
<dbReference type="Gene3D" id="3.40.50.1820">
    <property type="entry name" value="alpha/beta hydrolase"/>
    <property type="match status" value="1"/>
</dbReference>
<dbReference type="Pfam" id="PF07819">
    <property type="entry name" value="PGAP1"/>
    <property type="match status" value="1"/>
</dbReference>
<keyword evidence="3" id="KW-1185">Reference proteome</keyword>
<dbReference type="InterPro" id="IPR029058">
    <property type="entry name" value="AB_hydrolase_fold"/>
</dbReference>
<evidence type="ECO:0000313" key="3">
    <source>
        <dbReference type="Proteomes" id="UP001594351"/>
    </source>
</evidence>